<evidence type="ECO:0000259" key="4">
    <source>
        <dbReference type="Pfam" id="PF01420"/>
    </source>
</evidence>
<dbReference type="Pfam" id="PF01420">
    <property type="entry name" value="Methylase_S"/>
    <property type="match status" value="2"/>
</dbReference>
<keyword evidence="5" id="KW-0378">Hydrolase</keyword>
<feature type="domain" description="Type I restriction modification DNA specificity" evidence="4">
    <location>
        <begin position="183"/>
        <end position="329"/>
    </location>
</feature>
<dbReference type="GO" id="GO:0004519">
    <property type="term" value="F:endonuclease activity"/>
    <property type="evidence" value="ECO:0007669"/>
    <property type="project" value="UniProtKB-KW"/>
</dbReference>
<reference evidence="5 6" key="1">
    <citation type="submission" date="2020-12" db="EMBL/GenBank/DDBJ databases">
        <title>Bacterial novel species Pedobacter sp. SD-b isolated from soil.</title>
        <authorList>
            <person name="Jung H.-Y."/>
        </authorList>
    </citation>
    <scope>NUCLEOTIDE SEQUENCE [LARGE SCALE GENOMIC DNA]</scope>
    <source>
        <strain evidence="5 6">SD-b</strain>
    </source>
</reference>
<organism evidence="5 6">
    <name type="scientific">Pedobacter segetis</name>
    <dbReference type="NCBI Taxonomy" id="2793069"/>
    <lineage>
        <taxon>Bacteria</taxon>
        <taxon>Pseudomonadati</taxon>
        <taxon>Bacteroidota</taxon>
        <taxon>Sphingobacteriia</taxon>
        <taxon>Sphingobacteriales</taxon>
        <taxon>Sphingobacteriaceae</taxon>
        <taxon>Pedobacter</taxon>
    </lineage>
</organism>
<evidence type="ECO:0000256" key="1">
    <source>
        <dbReference type="ARBA" id="ARBA00010923"/>
    </source>
</evidence>
<dbReference type="EMBL" id="JAEHFY010000043">
    <property type="protein sequence ID" value="MBK0384530.1"/>
    <property type="molecule type" value="Genomic_DNA"/>
</dbReference>
<keyword evidence="5" id="KW-0540">Nuclease</keyword>
<proteinExistence type="inferred from homology"/>
<accession>A0ABS1BNQ5</accession>
<dbReference type="InterPro" id="IPR044946">
    <property type="entry name" value="Restrct_endonuc_typeI_TRD_sf"/>
</dbReference>
<dbReference type="SUPFAM" id="SSF116734">
    <property type="entry name" value="DNA methylase specificity domain"/>
    <property type="match status" value="2"/>
</dbReference>
<keyword evidence="6" id="KW-1185">Reference proteome</keyword>
<keyword evidence="5" id="KW-0255">Endonuclease</keyword>
<protein>
    <submittedName>
        <fullName evidence="5">Restriction endonuclease subunit S</fullName>
    </submittedName>
</protein>
<keyword evidence="3" id="KW-0238">DNA-binding</keyword>
<dbReference type="Proteomes" id="UP000660024">
    <property type="component" value="Unassembled WGS sequence"/>
</dbReference>
<comment type="similarity">
    <text evidence="1">Belongs to the type-I restriction system S methylase family.</text>
</comment>
<sequence>MGDLFNINPTKWYKLENEEILSKNGKVPMVSNSSTENGIMGFSNLDANNKGNTLTCSDTTMGADTMFYQEKDFIGYSHIQHLVPKFTPFNKSIASAIIAASRISTAKKYDYGNKFNRAEMNKTKILLPTKNGKIDFEFIRRIISSIEFERISKVENYLIENEIRNFELTSKEKQAIENFKDLKWQRFNLENLFGKSTRGKRLKSADRISGTLPFVTAGETDEGVSDFIGNNVTVFSANTTTIDMFGSAKYRNYKYGGDDHIAVVHTDNLPKYASIFVTSAIHKSSYNGQFNYGRNFYAKDADVLDFSLPVKDDKPDYETMETVISAIHKLVIKDVVLYVQQKKQEEKILMEQ</sequence>
<evidence type="ECO:0000313" key="5">
    <source>
        <dbReference type="EMBL" id="MBK0384530.1"/>
    </source>
</evidence>
<comment type="caution">
    <text evidence="5">The sequence shown here is derived from an EMBL/GenBank/DDBJ whole genome shotgun (WGS) entry which is preliminary data.</text>
</comment>
<gene>
    <name evidence="5" type="ORF">I5M32_16330</name>
</gene>
<feature type="domain" description="Type I restriction modification DNA specificity" evidence="4">
    <location>
        <begin position="2"/>
        <end position="155"/>
    </location>
</feature>
<evidence type="ECO:0000256" key="2">
    <source>
        <dbReference type="ARBA" id="ARBA00022747"/>
    </source>
</evidence>
<evidence type="ECO:0000256" key="3">
    <source>
        <dbReference type="ARBA" id="ARBA00023125"/>
    </source>
</evidence>
<dbReference type="Gene3D" id="3.90.220.20">
    <property type="entry name" value="DNA methylase specificity domains"/>
    <property type="match status" value="2"/>
</dbReference>
<keyword evidence="2" id="KW-0680">Restriction system</keyword>
<evidence type="ECO:0000313" key="6">
    <source>
        <dbReference type="Proteomes" id="UP000660024"/>
    </source>
</evidence>
<dbReference type="InterPro" id="IPR000055">
    <property type="entry name" value="Restrct_endonuc_typeI_TRD"/>
</dbReference>
<name>A0ABS1BNQ5_9SPHI</name>